<dbReference type="InterPro" id="IPR058212">
    <property type="entry name" value="VanS-like"/>
</dbReference>
<evidence type="ECO:0000256" key="6">
    <source>
        <dbReference type="ARBA" id="ARBA00022692"/>
    </source>
</evidence>
<dbReference type="InterPro" id="IPR004358">
    <property type="entry name" value="Sig_transdc_His_kin-like_C"/>
</dbReference>
<sequence length="348" mass="40277">MQRMLITLIAYTFIGIAAYFVAVIVFGFFTWQQENPIYQLANWAQLRREWFMLLYFGGGYILIIRHYWTQPFRYFQELVDATKTVASHDDQLITLSPQLSELEGELNQIKMTALNNQRAAREAEQRKNDLVTYLAHDLKTPITSVIGYLTLLHDEQQISEEIRQRYLSIALDKSERLDDLINEFFEITRFNLSHISLEKKQINLSLMLDQLLYEFQPMLKEKRLECQLNVADGIMMRCDPDKLQRVFDNLLRNAVNYSFENSSIRITAKTGINNVLLTFENDGDTISKEKLSRIFEQFYRLDTSRSSGSGGAGLGLAIAKEIVELHGGTIRAFSENDIIRFDVSLPLS</sequence>
<feature type="domain" description="Histidine kinase" evidence="14">
    <location>
        <begin position="133"/>
        <end position="348"/>
    </location>
</feature>
<evidence type="ECO:0000256" key="11">
    <source>
        <dbReference type="ARBA" id="ARBA00023012"/>
    </source>
</evidence>
<dbReference type="InterPro" id="IPR050351">
    <property type="entry name" value="BphY/WalK/GraS-like"/>
</dbReference>
<dbReference type="InterPro" id="IPR003661">
    <property type="entry name" value="HisK_dim/P_dom"/>
</dbReference>
<dbReference type="InterPro" id="IPR003594">
    <property type="entry name" value="HATPase_dom"/>
</dbReference>
<dbReference type="PANTHER" id="PTHR45453:SF1">
    <property type="entry name" value="PHOSPHATE REGULON SENSOR PROTEIN PHOR"/>
    <property type="match status" value="1"/>
</dbReference>
<evidence type="ECO:0000313" key="16">
    <source>
        <dbReference type="Proteomes" id="UP000284841"/>
    </source>
</evidence>
<evidence type="ECO:0000256" key="3">
    <source>
        <dbReference type="ARBA" id="ARBA00012438"/>
    </source>
</evidence>
<keyword evidence="8 15" id="KW-0418">Kinase</keyword>
<dbReference type="Gene3D" id="3.30.565.10">
    <property type="entry name" value="Histidine kinase-like ATPase, C-terminal domain"/>
    <property type="match status" value="1"/>
</dbReference>
<dbReference type="Gene3D" id="1.10.287.130">
    <property type="match status" value="1"/>
</dbReference>
<keyword evidence="11" id="KW-0902">Two-component regulatory system</keyword>
<dbReference type="InterPro" id="IPR036097">
    <property type="entry name" value="HisK_dim/P_sf"/>
</dbReference>
<evidence type="ECO:0000256" key="2">
    <source>
        <dbReference type="ARBA" id="ARBA00004370"/>
    </source>
</evidence>
<evidence type="ECO:0000256" key="5">
    <source>
        <dbReference type="ARBA" id="ARBA00022679"/>
    </source>
</evidence>
<keyword evidence="7" id="KW-0547">Nucleotide-binding</keyword>
<dbReference type="PROSITE" id="PS50109">
    <property type="entry name" value="HIS_KIN"/>
    <property type="match status" value="1"/>
</dbReference>
<keyword evidence="5" id="KW-0808">Transferase</keyword>
<reference evidence="15 16" key="1">
    <citation type="submission" date="2018-08" db="EMBL/GenBank/DDBJ databases">
        <title>A genome reference for cultivated species of the human gut microbiota.</title>
        <authorList>
            <person name="Zou Y."/>
            <person name="Xue W."/>
            <person name="Luo G."/>
        </authorList>
    </citation>
    <scope>NUCLEOTIDE SEQUENCE [LARGE SCALE GENOMIC DNA]</scope>
    <source>
        <strain evidence="15 16">AM07-24</strain>
    </source>
</reference>
<dbReference type="InterPro" id="IPR036890">
    <property type="entry name" value="HATPase_C_sf"/>
</dbReference>
<dbReference type="AlphaFoldDB" id="A0A415E1D5"/>
<evidence type="ECO:0000256" key="13">
    <source>
        <dbReference type="SAM" id="Phobius"/>
    </source>
</evidence>
<dbReference type="EC" id="2.7.13.3" evidence="3"/>
<dbReference type="InterPro" id="IPR005467">
    <property type="entry name" value="His_kinase_dom"/>
</dbReference>
<dbReference type="SUPFAM" id="SSF55874">
    <property type="entry name" value="ATPase domain of HSP90 chaperone/DNA topoisomerase II/histidine kinase"/>
    <property type="match status" value="1"/>
</dbReference>
<evidence type="ECO:0000256" key="9">
    <source>
        <dbReference type="ARBA" id="ARBA00022840"/>
    </source>
</evidence>
<dbReference type="PANTHER" id="PTHR45453">
    <property type="entry name" value="PHOSPHATE REGULON SENSOR PROTEIN PHOR"/>
    <property type="match status" value="1"/>
</dbReference>
<name>A0A415E1D5_9FIRM</name>
<evidence type="ECO:0000256" key="1">
    <source>
        <dbReference type="ARBA" id="ARBA00000085"/>
    </source>
</evidence>
<organism evidence="15 16">
    <name type="scientific">Emergencia timonensis</name>
    <dbReference type="NCBI Taxonomy" id="1776384"/>
    <lineage>
        <taxon>Bacteria</taxon>
        <taxon>Bacillati</taxon>
        <taxon>Bacillota</taxon>
        <taxon>Clostridia</taxon>
        <taxon>Peptostreptococcales</taxon>
        <taxon>Anaerovoracaceae</taxon>
        <taxon>Emergencia</taxon>
    </lineage>
</organism>
<comment type="catalytic activity">
    <reaction evidence="1">
        <text>ATP + protein L-histidine = ADP + protein N-phospho-L-histidine.</text>
        <dbReference type="EC" id="2.7.13.3"/>
    </reaction>
</comment>
<dbReference type="GO" id="GO:0000155">
    <property type="term" value="F:phosphorelay sensor kinase activity"/>
    <property type="evidence" value="ECO:0007669"/>
    <property type="project" value="InterPro"/>
</dbReference>
<keyword evidence="10 13" id="KW-1133">Transmembrane helix</keyword>
<evidence type="ECO:0000256" key="4">
    <source>
        <dbReference type="ARBA" id="ARBA00022553"/>
    </source>
</evidence>
<protein>
    <recommendedName>
        <fullName evidence="3">histidine kinase</fullName>
        <ecNumber evidence="3">2.7.13.3</ecNumber>
    </recommendedName>
</protein>
<keyword evidence="16" id="KW-1185">Reference proteome</keyword>
<dbReference type="SUPFAM" id="SSF47384">
    <property type="entry name" value="Homodimeric domain of signal transducing histidine kinase"/>
    <property type="match status" value="1"/>
</dbReference>
<dbReference type="GO" id="GO:0004721">
    <property type="term" value="F:phosphoprotein phosphatase activity"/>
    <property type="evidence" value="ECO:0007669"/>
    <property type="project" value="TreeGrafter"/>
</dbReference>
<evidence type="ECO:0000259" key="14">
    <source>
        <dbReference type="PROSITE" id="PS50109"/>
    </source>
</evidence>
<feature type="transmembrane region" description="Helical" evidence="13">
    <location>
        <begin position="6"/>
        <end position="29"/>
    </location>
</feature>
<evidence type="ECO:0000256" key="8">
    <source>
        <dbReference type="ARBA" id="ARBA00022777"/>
    </source>
</evidence>
<keyword evidence="6 13" id="KW-0812">Transmembrane</keyword>
<dbReference type="GO" id="GO:0005524">
    <property type="term" value="F:ATP binding"/>
    <property type="evidence" value="ECO:0007669"/>
    <property type="project" value="UniProtKB-KW"/>
</dbReference>
<keyword evidence="9" id="KW-0067">ATP-binding</keyword>
<dbReference type="OrthoDB" id="9792991at2"/>
<dbReference type="Pfam" id="PF02518">
    <property type="entry name" value="HATPase_c"/>
    <property type="match status" value="1"/>
</dbReference>
<keyword evidence="12 13" id="KW-0472">Membrane</keyword>
<dbReference type="Pfam" id="PF00512">
    <property type="entry name" value="HisKA"/>
    <property type="match status" value="1"/>
</dbReference>
<gene>
    <name evidence="15" type="ORF">DW099_12175</name>
</gene>
<evidence type="ECO:0000256" key="7">
    <source>
        <dbReference type="ARBA" id="ARBA00022741"/>
    </source>
</evidence>
<dbReference type="PRINTS" id="PR00344">
    <property type="entry name" value="BCTRLSENSOR"/>
</dbReference>
<keyword evidence="4" id="KW-0597">Phosphoprotein</keyword>
<dbReference type="EMBL" id="QRMS01000003">
    <property type="protein sequence ID" value="RHJ87447.1"/>
    <property type="molecule type" value="Genomic_DNA"/>
</dbReference>
<dbReference type="STRING" id="1776384.GCA_900086585_01004"/>
<evidence type="ECO:0000256" key="10">
    <source>
        <dbReference type="ARBA" id="ARBA00022989"/>
    </source>
</evidence>
<comment type="subcellular location">
    <subcellularLocation>
        <location evidence="2">Membrane</location>
    </subcellularLocation>
</comment>
<evidence type="ECO:0000256" key="12">
    <source>
        <dbReference type="ARBA" id="ARBA00023136"/>
    </source>
</evidence>
<dbReference type="Proteomes" id="UP000284841">
    <property type="component" value="Unassembled WGS sequence"/>
</dbReference>
<dbReference type="FunFam" id="3.30.565.10:FF:000013">
    <property type="entry name" value="Two-component sensor histidine kinase"/>
    <property type="match status" value="1"/>
</dbReference>
<dbReference type="CDD" id="cd00082">
    <property type="entry name" value="HisKA"/>
    <property type="match status" value="1"/>
</dbReference>
<evidence type="ECO:0000313" key="15">
    <source>
        <dbReference type="EMBL" id="RHJ87447.1"/>
    </source>
</evidence>
<dbReference type="SMART" id="SM00388">
    <property type="entry name" value="HisKA"/>
    <property type="match status" value="1"/>
</dbReference>
<comment type="caution">
    <text evidence="15">The sequence shown here is derived from an EMBL/GenBank/DDBJ whole genome shotgun (WGS) entry which is preliminary data.</text>
</comment>
<accession>A0A415E1D5</accession>
<proteinExistence type="predicted"/>
<dbReference type="GO" id="GO:0005886">
    <property type="term" value="C:plasma membrane"/>
    <property type="evidence" value="ECO:0007669"/>
    <property type="project" value="TreeGrafter"/>
</dbReference>
<dbReference type="GO" id="GO:0016036">
    <property type="term" value="P:cellular response to phosphate starvation"/>
    <property type="evidence" value="ECO:0007669"/>
    <property type="project" value="TreeGrafter"/>
</dbReference>
<dbReference type="NCBIfam" id="NF033091">
    <property type="entry name" value="HK_VanS_ACDEFG"/>
    <property type="match status" value="1"/>
</dbReference>
<feature type="transmembrane region" description="Helical" evidence="13">
    <location>
        <begin position="50"/>
        <end position="68"/>
    </location>
</feature>
<dbReference type="SMART" id="SM00387">
    <property type="entry name" value="HATPase_c"/>
    <property type="match status" value="1"/>
</dbReference>